<keyword evidence="1" id="KW-1133">Transmembrane helix</keyword>
<organism evidence="2">
    <name type="scientific">marine sediment metagenome</name>
    <dbReference type="NCBI Taxonomy" id="412755"/>
    <lineage>
        <taxon>unclassified sequences</taxon>
        <taxon>metagenomes</taxon>
        <taxon>ecological metagenomes</taxon>
    </lineage>
</organism>
<dbReference type="AlphaFoldDB" id="A0A0F9TSJ4"/>
<reference evidence="2" key="1">
    <citation type="journal article" date="2015" name="Nature">
        <title>Complex archaea that bridge the gap between prokaryotes and eukaryotes.</title>
        <authorList>
            <person name="Spang A."/>
            <person name="Saw J.H."/>
            <person name="Jorgensen S.L."/>
            <person name="Zaremba-Niedzwiedzka K."/>
            <person name="Martijn J."/>
            <person name="Lind A.E."/>
            <person name="van Eijk R."/>
            <person name="Schleper C."/>
            <person name="Guy L."/>
            <person name="Ettema T.J."/>
        </authorList>
    </citation>
    <scope>NUCLEOTIDE SEQUENCE</scope>
</reference>
<protein>
    <submittedName>
        <fullName evidence="2">Uncharacterized protein</fullName>
    </submittedName>
</protein>
<keyword evidence="1" id="KW-0812">Transmembrane</keyword>
<comment type="caution">
    <text evidence="2">The sequence shown here is derived from an EMBL/GenBank/DDBJ whole genome shotgun (WGS) entry which is preliminary data.</text>
</comment>
<evidence type="ECO:0000256" key="1">
    <source>
        <dbReference type="SAM" id="Phobius"/>
    </source>
</evidence>
<feature type="transmembrane region" description="Helical" evidence="1">
    <location>
        <begin position="12"/>
        <end position="34"/>
    </location>
</feature>
<accession>A0A0F9TSJ4</accession>
<name>A0A0F9TSJ4_9ZZZZ</name>
<keyword evidence="1" id="KW-0472">Membrane</keyword>
<dbReference type="EMBL" id="LAZR01000271">
    <property type="protein sequence ID" value="KKN77927.1"/>
    <property type="molecule type" value="Genomic_DNA"/>
</dbReference>
<proteinExistence type="predicted"/>
<gene>
    <name evidence="2" type="ORF">LCGC14_0354920</name>
</gene>
<sequence>MKTFTSFSLTPAAALFLAFAAAVVVGAVVLIVTIGGA</sequence>
<evidence type="ECO:0000313" key="2">
    <source>
        <dbReference type="EMBL" id="KKN77927.1"/>
    </source>
</evidence>